<dbReference type="AlphaFoldDB" id="A0A379Y3L4"/>
<dbReference type="EMBL" id="UGXK01000002">
    <property type="protein sequence ID" value="SUI39599.1"/>
    <property type="molecule type" value="Genomic_DNA"/>
</dbReference>
<evidence type="ECO:0000313" key="4">
    <source>
        <dbReference type="Proteomes" id="UP000255534"/>
    </source>
</evidence>
<accession>A0A379Y3L4</accession>
<evidence type="ECO:0000256" key="1">
    <source>
        <dbReference type="ARBA" id="ARBA00009346"/>
    </source>
</evidence>
<evidence type="ECO:0000313" key="3">
    <source>
        <dbReference type="EMBL" id="SUI39599.1"/>
    </source>
</evidence>
<keyword evidence="2" id="KW-0079">Bacteriocin immunity</keyword>
<comment type="similarity">
    <text evidence="1">Belongs to the colicins ColE2/ColE8/ColE9 and pyocins S1/S2 family.</text>
</comment>
<dbReference type="SUPFAM" id="SSF47345">
    <property type="entry name" value="Colicin E immunity proteins"/>
    <property type="match status" value="1"/>
</dbReference>
<dbReference type="GO" id="GO:0030153">
    <property type="term" value="P:bacteriocin immunity"/>
    <property type="evidence" value="ECO:0007669"/>
    <property type="project" value="UniProtKB-KW"/>
</dbReference>
<gene>
    <name evidence="3" type="primary">imm_4</name>
    <name evidence="3" type="ORF">NCTC5798_06040</name>
</gene>
<reference evidence="3 4" key="1">
    <citation type="submission" date="2018-06" db="EMBL/GenBank/DDBJ databases">
        <authorList>
            <consortium name="Pathogen Informatics"/>
            <person name="Doyle S."/>
        </authorList>
    </citation>
    <scope>NUCLEOTIDE SEQUENCE [LARGE SCALE GENOMIC DNA]</scope>
    <source>
        <strain evidence="3 4">NCTC5798</strain>
    </source>
</reference>
<name>A0A379Y3L4_SALET</name>
<dbReference type="InterPro" id="IPR000290">
    <property type="entry name" value="Colicin_pyocin"/>
</dbReference>
<sequence length="105" mass="12126">MININCVKDRLEGYTKNEFMKILNEFYSEHRSSPSLKGDELEIYLDNLLDILTVLVGTGEVSDFIYYPDTPENDSPEGALNEVIKWRKSQGLPLFKDSQVKQNHE</sequence>
<evidence type="ECO:0000256" key="2">
    <source>
        <dbReference type="ARBA" id="ARBA00023025"/>
    </source>
</evidence>
<dbReference type="Gene3D" id="1.10.1200.20">
    <property type="entry name" value="Colicin E immunity protein"/>
    <property type="match status" value="1"/>
</dbReference>
<dbReference type="Pfam" id="PF01320">
    <property type="entry name" value="Colicin_Pyocin"/>
    <property type="match status" value="1"/>
</dbReference>
<dbReference type="PRINTS" id="PR01299">
    <property type="entry name" value="PYOCIN"/>
</dbReference>
<protein>
    <submittedName>
        <fullName evidence="3">Bacteriocin immunity protein</fullName>
    </submittedName>
</protein>
<proteinExistence type="inferred from homology"/>
<dbReference type="CDD" id="cd16363">
    <property type="entry name" value="Col_Im_like"/>
    <property type="match status" value="1"/>
</dbReference>
<organism evidence="3 4">
    <name type="scientific">Salmonella enterica I</name>
    <dbReference type="NCBI Taxonomy" id="59201"/>
    <lineage>
        <taxon>Bacteria</taxon>
        <taxon>Pseudomonadati</taxon>
        <taxon>Pseudomonadota</taxon>
        <taxon>Gammaproteobacteria</taxon>
        <taxon>Enterobacterales</taxon>
        <taxon>Enterobacteriaceae</taxon>
        <taxon>Salmonella</taxon>
    </lineage>
</organism>
<dbReference type="InterPro" id="IPR035900">
    <property type="entry name" value="Colicin_E_sf"/>
</dbReference>
<dbReference type="Proteomes" id="UP000255534">
    <property type="component" value="Unassembled WGS sequence"/>
</dbReference>
<dbReference type="GO" id="GO:0015643">
    <property type="term" value="F:toxic substance binding"/>
    <property type="evidence" value="ECO:0007669"/>
    <property type="project" value="InterPro"/>
</dbReference>